<name>A0ABD2MGU6_9CUCU</name>
<keyword evidence="2" id="KW-1185">Reference proteome</keyword>
<evidence type="ECO:0000313" key="2">
    <source>
        <dbReference type="Proteomes" id="UP001516400"/>
    </source>
</evidence>
<proteinExistence type="predicted"/>
<protein>
    <submittedName>
        <fullName evidence="1">Uncharacterized protein</fullName>
    </submittedName>
</protein>
<accession>A0ABD2MGU6</accession>
<evidence type="ECO:0000313" key="1">
    <source>
        <dbReference type="EMBL" id="KAL3265579.1"/>
    </source>
</evidence>
<organism evidence="1 2">
    <name type="scientific">Cryptolaemus montrouzieri</name>
    <dbReference type="NCBI Taxonomy" id="559131"/>
    <lineage>
        <taxon>Eukaryota</taxon>
        <taxon>Metazoa</taxon>
        <taxon>Ecdysozoa</taxon>
        <taxon>Arthropoda</taxon>
        <taxon>Hexapoda</taxon>
        <taxon>Insecta</taxon>
        <taxon>Pterygota</taxon>
        <taxon>Neoptera</taxon>
        <taxon>Endopterygota</taxon>
        <taxon>Coleoptera</taxon>
        <taxon>Polyphaga</taxon>
        <taxon>Cucujiformia</taxon>
        <taxon>Coccinelloidea</taxon>
        <taxon>Coccinellidae</taxon>
        <taxon>Scymninae</taxon>
        <taxon>Scymnini</taxon>
        <taxon>Cryptolaemus</taxon>
    </lineage>
</organism>
<reference evidence="1 2" key="1">
    <citation type="journal article" date="2021" name="BMC Biol.">
        <title>Horizontally acquired antibacterial genes associated with adaptive radiation of ladybird beetles.</title>
        <authorList>
            <person name="Li H.S."/>
            <person name="Tang X.F."/>
            <person name="Huang Y.H."/>
            <person name="Xu Z.Y."/>
            <person name="Chen M.L."/>
            <person name="Du X.Y."/>
            <person name="Qiu B.Y."/>
            <person name="Chen P.T."/>
            <person name="Zhang W."/>
            <person name="Slipinski A."/>
            <person name="Escalona H.E."/>
            <person name="Waterhouse R.M."/>
            <person name="Zwick A."/>
            <person name="Pang H."/>
        </authorList>
    </citation>
    <scope>NUCLEOTIDE SEQUENCE [LARGE SCALE GENOMIC DNA]</scope>
    <source>
        <strain evidence="1">SYSU2018</strain>
    </source>
</reference>
<comment type="caution">
    <text evidence="1">The sequence shown here is derived from an EMBL/GenBank/DDBJ whole genome shotgun (WGS) entry which is preliminary data.</text>
</comment>
<dbReference type="Proteomes" id="UP001516400">
    <property type="component" value="Unassembled WGS sequence"/>
</dbReference>
<sequence length="127" mass="14270">MQWKENATVQVASNRYGVAPTKDAKRYSSAAKKFISVQMPYSVDLRKRSNGWRHLELSCKTVLASLSPSAVSIFCLCLASSSNADEETETTISKNSLQKPLDYFGFIRNVAITYLLLNTKKKQLWAD</sequence>
<dbReference type="AlphaFoldDB" id="A0ABD2MGU6"/>
<gene>
    <name evidence="1" type="ORF">HHI36_009784</name>
</gene>
<dbReference type="EMBL" id="JABFTP020000001">
    <property type="protein sequence ID" value="KAL3265579.1"/>
    <property type="molecule type" value="Genomic_DNA"/>
</dbReference>